<dbReference type="Pfam" id="PF06803">
    <property type="entry name" value="DUF1232"/>
    <property type="match status" value="1"/>
</dbReference>
<comment type="subcellular location">
    <subcellularLocation>
        <location evidence="1">Endomembrane system</location>
        <topology evidence="1">Multi-pass membrane protein</topology>
    </subcellularLocation>
</comment>
<evidence type="ECO:0000256" key="4">
    <source>
        <dbReference type="ARBA" id="ARBA00023136"/>
    </source>
</evidence>
<keyword evidence="3" id="KW-1133">Transmembrane helix</keyword>
<dbReference type="EMBL" id="AP018694">
    <property type="protein sequence ID" value="BBE17915.1"/>
    <property type="molecule type" value="Genomic_DNA"/>
</dbReference>
<protein>
    <recommendedName>
        <fullName evidence="5">DUF1232 domain-containing protein</fullName>
    </recommendedName>
</protein>
<dbReference type="AlphaFoldDB" id="A0A5K7S8V2"/>
<evidence type="ECO:0000256" key="3">
    <source>
        <dbReference type="ARBA" id="ARBA00022989"/>
    </source>
</evidence>
<organism evidence="6 7">
    <name type="scientific">Aquipluma nitroreducens</name>
    <dbReference type="NCBI Taxonomy" id="2010828"/>
    <lineage>
        <taxon>Bacteria</taxon>
        <taxon>Pseudomonadati</taxon>
        <taxon>Bacteroidota</taxon>
        <taxon>Bacteroidia</taxon>
        <taxon>Marinilabiliales</taxon>
        <taxon>Prolixibacteraceae</taxon>
        <taxon>Aquipluma</taxon>
    </lineage>
</organism>
<dbReference type="GO" id="GO:0012505">
    <property type="term" value="C:endomembrane system"/>
    <property type="evidence" value="ECO:0007669"/>
    <property type="project" value="UniProtKB-SubCell"/>
</dbReference>
<proteinExistence type="predicted"/>
<dbReference type="InterPro" id="IPR010652">
    <property type="entry name" value="DUF1232"/>
</dbReference>
<dbReference type="KEGG" id="anf:AQPE_2074"/>
<evidence type="ECO:0000256" key="2">
    <source>
        <dbReference type="ARBA" id="ARBA00022692"/>
    </source>
</evidence>
<evidence type="ECO:0000313" key="6">
    <source>
        <dbReference type="EMBL" id="BBE17915.1"/>
    </source>
</evidence>
<evidence type="ECO:0000256" key="1">
    <source>
        <dbReference type="ARBA" id="ARBA00004127"/>
    </source>
</evidence>
<dbReference type="Proteomes" id="UP001193389">
    <property type="component" value="Chromosome"/>
</dbReference>
<accession>A0A5K7S8V2</accession>
<keyword evidence="4" id="KW-0472">Membrane</keyword>
<name>A0A5K7S8V2_9BACT</name>
<reference evidence="6" key="1">
    <citation type="journal article" date="2020" name="Int. J. Syst. Evol. Microbiol.">
        <title>Aquipluma nitroreducens gen. nov. sp. nov., a novel facultatively anaerobic bacterium isolated from a freshwater lake.</title>
        <authorList>
            <person name="Watanabe M."/>
            <person name="Kojima H."/>
            <person name="Fukui M."/>
        </authorList>
    </citation>
    <scope>NUCLEOTIDE SEQUENCE</scope>
    <source>
        <strain evidence="6">MeG22</strain>
    </source>
</reference>
<evidence type="ECO:0000313" key="7">
    <source>
        <dbReference type="Proteomes" id="UP001193389"/>
    </source>
</evidence>
<feature type="domain" description="DUF1232" evidence="5">
    <location>
        <begin position="72"/>
        <end position="108"/>
    </location>
</feature>
<gene>
    <name evidence="6" type="ORF">AQPE_2074</name>
</gene>
<sequence length="150" mass="17257">MKMKKFRTIQIGANLYSLFADEFKSAKFRRHYSDASFWDKLKRYSKVAGMKVVYPVLLLQYLMKSNDVPLKAKLILSAALGYFILPVDFIPDFAPLIGFADDLGVLLLVLRQMAVHVTPEIKNQARKHLLKWFGETEPTELDLLDKEFSA</sequence>
<keyword evidence="7" id="KW-1185">Reference proteome</keyword>
<evidence type="ECO:0000259" key="5">
    <source>
        <dbReference type="Pfam" id="PF06803"/>
    </source>
</evidence>
<keyword evidence="2" id="KW-0812">Transmembrane</keyword>